<organism evidence="1 2">
    <name type="scientific">Flavobacterium restrictum</name>
    <dbReference type="NCBI Taxonomy" id="2594428"/>
    <lineage>
        <taxon>Bacteria</taxon>
        <taxon>Pseudomonadati</taxon>
        <taxon>Bacteroidota</taxon>
        <taxon>Flavobacteriia</taxon>
        <taxon>Flavobacteriales</taxon>
        <taxon>Flavobacteriaceae</taxon>
        <taxon>Flavobacterium</taxon>
    </lineage>
</organism>
<accession>A0A553E1P5</accession>
<dbReference type="OrthoDB" id="1391397at2"/>
<proteinExistence type="predicted"/>
<keyword evidence="2" id="KW-1185">Reference proteome</keyword>
<dbReference type="EMBL" id="VJZT01000010">
    <property type="protein sequence ID" value="TRX38956.1"/>
    <property type="molecule type" value="Genomic_DNA"/>
</dbReference>
<dbReference type="InterPro" id="IPR026341">
    <property type="entry name" value="T9SS_type_B"/>
</dbReference>
<dbReference type="Pfam" id="PF13585">
    <property type="entry name" value="CHU_C"/>
    <property type="match status" value="1"/>
</dbReference>
<comment type="caution">
    <text evidence="1">The sequence shown here is derived from an EMBL/GenBank/DDBJ whole genome shotgun (WGS) entry which is preliminary data.</text>
</comment>
<reference evidence="1 2" key="1">
    <citation type="submission" date="2019-07" db="EMBL/GenBank/DDBJ databases">
        <title>Novel species of Flavobacterium.</title>
        <authorList>
            <person name="Liu Q."/>
            <person name="Xin Y.-H."/>
        </authorList>
    </citation>
    <scope>NUCLEOTIDE SEQUENCE [LARGE SCALE GENOMIC DNA]</scope>
    <source>
        <strain evidence="1 2">LB1R34</strain>
    </source>
</reference>
<name>A0A553E1P5_9FLAO</name>
<gene>
    <name evidence="1" type="ORF">FNW21_10210</name>
</gene>
<dbReference type="RefSeq" id="WP_144256643.1">
    <property type="nucleotide sequence ID" value="NZ_VJZT01000010.1"/>
</dbReference>
<evidence type="ECO:0000313" key="1">
    <source>
        <dbReference type="EMBL" id="TRX38956.1"/>
    </source>
</evidence>
<protein>
    <submittedName>
        <fullName evidence="1">Gliding motility-associated C-terminal domain-containing protein</fullName>
    </submittedName>
</protein>
<sequence length="1058" mass="109899">VPNAPTAPVAATVVQPTCGLPSGSIAIAAQSGVEYSLDGVTYVSGNTFLGLTPNSYTLYVRNLTDATCVTQSALAVKINAVPNAPTAPVAATVVQPTCGLPSGTITIAAQSGVEYSLDGVAYVSDNTFLGLAPNNYTLYVRNIADATCVTQSALAVKINAVPNAPTAPVAATIMQPTCGLPSGSITIAAQSGVEYSLDGVTYVSDNTFIGLTPNSYTLYVRNLTDATCVTSSTLPVVIDAIPLPPTAPVAATVVQPTCGLPSGSITITVQSGVEYSLDGVAYVSDNTFLGLAPNSYTLYVRNIADATCVTSSTLPVMIDAIPLPPTAPVAATIVQPTCGLPSGTIIIETQSGVEYSLDGVTYVSDNTFIGIAPNSYTLYVRNLADITCVTSSTLPVVIDAIPLPPTAPVTSTVVQPICGLPSGSITIAAQSGVEYSLDGVAYVSDNTFIGIAPNSYTLYVRNLADATCVTSSTLPVMIDAIPLPPTAPVAATIVQPTCGLPSGSITIAAQSGVEYSLNGTTYVLGNTFLGLAPNNYTLYVRNLADATCVTSSTLPVMIDAIPLPPTAPVAATIVQPTCGLPSGTIIIETQSGVEYSLDGVTYVLDNVFIGLTPNSYTLYVRNLADATCVTSSALPVIIDSPSVVLVPTATSVVQPTCAIQSGTITISSQAGIEYSLDGLTYQSSTIFSGLAPNSYTLYARNSTDVTCVSTSLVGVVINAIPTAPQEPIAASIVQPTCVVSSGIITVAVQAGVEYSLNGTDYQLNPVFEGLAPKGYVLYVRNIKDATCVMQSAATSIINPLPPLPSAPSVSAVIQPRCDIPTGTIELEAQTGVQYSIGTGFQDSNVFSNLAPGKYPVSVRFVTSPECISTGSTQKISSIPPDIAFETVGDCDNKIYTLTASPLSGSYDSNTVTYEWKDKQGAVIAGATTNVLNVTETVAATPDKEQFPLTYTLTITAATTGCKTTASATIQSIYCDIQKGISPDGNGSNDFFDLRLMDVKKIEIFNRYGIQVYSQDNYTDQWVGQSTKGDELPSATYYYAIEFNSGETKTGWIYLIREK</sequence>
<feature type="non-terminal residue" evidence="1">
    <location>
        <position position="1"/>
    </location>
</feature>
<evidence type="ECO:0000313" key="2">
    <source>
        <dbReference type="Proteomes" id="UP000316371"/>
    </source>
</evidence>
<dbReference type="AlphaFoldDB" id="A0A553E1P5"/>
<dbReference type="Proteomes" id="UP000316371">
    <property type="component" value="Unassembled WGS sequence"/>
</dbReference>
<dbReference type="NCBIfam" id="TIGR04131">
    <property type="entry name" value="Bac_Flav_CTERM"/>
    <property type="match status" value="1"/>
</dbReference>